<dbReference type="Proteomes" id="UP001153269">
    <property type="component" value="Unassembled WGS sequence"/>
</dbReference>
<feature type="compositionally biased region" description="Basic and acidic residues" evidence="1">
    <location>
        <begin position="10"/>
        <end position="21"/>
    </location>
</feature>
<accession>A0A9N7UC31</accession>
<protein>
    <submittedName>
        <fullName evidence="2">Uncharacterized protein</fullName>
    </submittedName>
</protein>
<evidence type="ECO:0000256" key="1">
    <source>
        <dbReference type="SAM" id="MobiDB-lite"/>
    </source>
</evidence>
<comment type="caution">
    <text evidence="2">The sequence shown here is derived from an EMBL/GenBank/DDBJ whole genome shotgun (WGS) entry which is preliminary data.</text>
</comment>
<sequence>MEEFGNGEEEMNRAEGEKEESQGADGGNKWKGREDEVCWRVWAGREERTWRGGDNRRMRAEQRFMGDDKRESGEIEEEMRKLEKEGSGGGKPEGGNAKDREAGEKEDGRCRS</sequence>
<name>A0A9N7UC31_PLEPL</name>
<organism evidence="2 3">
    <name type="scientific">Pleuronectes platessa</name>
    <name type="common">European plaice</name>
    <dbReference type="NCBI Taxonomy" id="8262"/>
    <lineage>
        <taxon>Eukaryota</taxon>
        <taxon>Metazoa</taxon>
        <taxon>Chordata</taxon>
        <taxon>Craniata</taxon>
        <taxon>Vertebrata</taxon>
        <taxon>Euteleostomi</taxon>
        <taxon>Actinopterygii</taxon>
        <taxon>Neopterygii</taxon>
        <taxon>Teleostei</taxon>
        <taxon>Neoteleostei</taxon>
        <taxon>Acanthomorphata</taxon>
        <taxon>Carangaria</taxon>
        <taxon>Pleuronectiformes</taxon>
        <taxon>Pleuronectoidei</taxon>
        <taxon>Pleuronectidae</taxon>
        <taxon>Pleuronectes</taxon>
    </lineage>
</organism>
<gene>
    <name evidence="2" type="ORF">PLEPLA_LOCUS15542</name>
</gene>
<reference evidence="2" key="1">
    <citation type="submission" date="2020-03" db="EMBL/GenBank/DDBJ databases">
        <authorList>
            <person name="Weist P."/>
        </authorList>
    </citation>
    <scope>NUCLEOTIDE SEQUENCE</scope>
</reference>
<keyword evidence="3" id="KW-1185">Reference proteome</keyword>
<feature type="compositionally biased region" description="Basic and acidic residues" evidence="1">
    <location>
        <begin position="96"/>
        <end position="112"/>
    </location>
</feature>
<evidence type="ECO:0000313" key="3">
    <source>
        <dbReference type="Proteomes" id="UP001153269"/>
    </source>
</evidence>
<proteinExistence type="predicted"/>
<feature type="region of interest" description="Disordered" evidence="1">
    <location>
        <begin position="49"/>
        <end position="112"/>
    </location>
</feature>
<evidence type="ECO:0000313" key="2">
    <source>
        <dbReference type="EMBL" id="CAB1427601.1"/>
    </source>
</evidence>
<dbReference type="AlphaFoldDB" id="A0A9N7UC31"/>
<feature type="region of interest" description="Disordered" evidence="1">
    <location>
        <begin position="1"/>
        <end position="33"/>
    </location>
</feature>
<feature type="compositionally biased region" description="Basic and acidic residues" evidence="1">
    <location>
        <begin position="49"/>
        <end position="86"/>
    </location>
</feature>
<dbReference type="EMBL" id="CADEAL010000980">
    <property type="protein sequence ID" value="CAB1427601.1"/>
    <property type="molecule type" value="Genomic_DNA"/>
</dbReference>